<feature type="non-terminal residue" evidence="1">
    <location>
        <position position="1"/>
    </location>
</feature>
<dbReference type="SUPFAM" id="SSF52833">
    <property type="entry name" value="Thioredoxin-like"/>
    <property type="match status" value="1"/>
</dbReference>
<evidence type="ECO:0000313" key="1">
    <source>
        <dbReference type="EMBL" id="GAH25214.1"/>
    </source>
</evidence>
<dbReference type="EMBL" id="BART01041363">
    <property type="protein sequence ID" value="GAH25214.1"/>
    <property type="molecule type" value="Genomic_DNA"/>
</dbReference>
<dbReference type="Gene3D" id="3.40.30.10">
    <property type="entry name" value="Glutaredoxin"/>
    <property type="match status" value="1"/>
</dbReference>
<dbReference type="InterPro" id="IPR036249">
    <property type="entry name" value="Thioredoxin-like_sf"/>
</dbReference>
<evidence type="ECO:0008006" key="2">
    <source>
        <dbReference type="Google" id="ProtNLM"/>
    </source>
</evidence>
<feature type="non-terminal residue" evidence="1">
    <location>
        <position position="68"/>
    </location>
</feature>
<protein>
    <recommendedName>
        <fullName evidence="2">(2Fe-2S) ferredoxin domain-containing protein</fullName>
    </recommendedName>
</protein>
<accession>X1F747</accession>
<dbReference type="CDD" id="cd02980">
    <property type="entry name" value="TRX_Fd_family"/>
    <property type="match status" value="1"/>
</dbReference>
<organism evidence="1">
    <name type="scientific">marine sediment metagenome</name>
    <dbReference type="NCBI Taxonomy" id="412755"/>
    <lineage>
        <taxon>unclassified sequences</taxon>
        <taxon>metagenomes</taxon>
        <taxon>ecological metagenomes</taxon>
    </lineage>
</organism>
<dbReference type="AlphaFoldDB" id="X1F747"/>
<sequence length="68" mass="7135">GLTEVHVCMTGCRAYGAAGVLEALNEEVKSRGLSLQVEIRATGCHGFCAKAPVIAIEPMGVQYQEVTA</sequence>
<comment type="caution">
    <text evidence="1">The sequence shown here is derived from an EMBL/GenBank/DDBJ whole genome shotgun (WGS) entry which is preliminary data.</text>
</comment>
<reference evidence="1" key="1">
    <citation type="journal article" date="2014" name="Front. Microbiol.">
        <title>High frequency of phylogenetically diverse reductive dehalogenase-homologous genes in deep subseafloor sedimentary metagenomes.</title>
        <authorList>
            <person name="Kawai M."/>
            <person name="Futagami T."/>
            <person name="Toyoda A."/>
            <person name="Takaki Y."/>
            <person name="Nishi S."/>
            <person name="Hori S."/>
            <person name="Arai W."/>
            <person name="Tsubouchi T."/>
            <person name="Morono Y."/>
            <person name="Uchiyama I."/>
            <person name="Ito T."/>
            <person name="Fujiyama A."/>
            <person name="Inagaki F."/>
            <person name="Takami H."/>
        </authorList>
    </citation>
    <scope>NUCLEOTIDE SEQUENCE</scope>
    <source>
        <strain evidence="1">Expedition CK06-06</strain>
    </source>
</reference>
<name>X1F747_9ZZZZ</name>
<dbReference type="Pfam" id="PF01257">
    <property type="entry name" value="2Fe-2S_thioredx"/>
    <property type="match status" value="1"/>
</dbReference>
<gene>
    <name evidence="1" type="ORF">S01H4_66617</name>
</gene>
<proteinExistence type="predicted"/>